<reference evidence="1" key="1">
    <citation type="submission" date="2014-09" db="EMBL/GenBank/DDBJ databases">
        <authorList>
            <person name="Magalhaes I.L.F."/>
            <person name="Oliveira U."/>
            <person name="Santos F.R."/>
            <person name="Vidigal T.H.D.A."/>
            <person name="Brescovit A.D."/>
            <person name="Santos A.J."/>
        </authorList>
    </citation>
    <scope>NUCLEOTIDE SEQUENCE</scope>
    <source>
        <tissue evidence="1">Shoot tissue taken approximately 20 cm above the soil surface</tissue>
    </source>
</reference>
<dbReference type="AlphaFoldDB" id="A0A0A9E2Y0"/>
<reference evidence="1" key="2">
    <citation type="journal article" date="2015" name="Data Brief">
        <title>Shoot transcriptome of the giant reed, Arundo donax.</title>
        <authorList>
            <person name="Barrero R.A."/>
            <person name="Guerrero F.D."/>
            <person name="Moolhuijzen P."/>
            <person name="Goolsby J.A."/>
            <person name="Tidwell J."/>
            <person name="Bellgard S.E."/>
            <person name="Bellgard M.I."/>
        </authorList>
    </citation>
    <scope>NUCLEOTIDE SEQUENCE</scope>
    <source>
        <tissue evidence="1">Shoot tissue taken approximately 20 cm above the soil surface</tissue>
    </source>
</reference>
<name>A0A0A9E2Y0_ARUDO</name>
<proteinExistence type="predicted"/>
<organism evidence="1">
    <name type="scientific">Arundo donax</name>
    <name type="common">Giant reed</name>
    <name type="synonym">Donax arundinaceus</name>
    <dbReference type="NCBI Taxonomy" id="35708"/>
    <lineage>
        <taxon>Eukaryota</taxon>
        <taxon>Viridiplantae</taxon>
        <taxon>Streptophyta</taxon>
        <taxon>Embryophyta</taxon>
        <taxon>Tracheophyta</taxon>
        <taxon>Spermatophyta</taxon>
        <taxon>Magnoliopsida</taxon>
        <taxon>Liliopsida</taxon>
        <taxon>Poales</taxon>
        <taxon>Poaceae</taxon>
        <taxon>PACMAD clade</taxon>
        <taxon>Arundinoideae</taxon>
        <taxon>Arundineae</taxon>
        <taxon>Arundo</taxon>
    </lineage>
</organism>
<dbReference type="EMBL" id="GBRH01204502">
    <property type="protein sequence ID" value="JAD93393.1"/>
    <property type="molecule type" value="Transcribed_RNA"/>
</dbReference>
<evidence type="ECO:0000313" key="1">
    <source>
        <dbReference type="EMBL" id="JAD93393.1"/>
    </source>
</evidence>
<accession>A0A0A9E2Y0</accession>
<protein>
    <submittedName>
        <fullName evidence="1">Uncharacterized protein</fullName>
    </submittedName>
</protein>
<sequence length="54" mass="6414">MYILHTVRQTSSIQLMQPVLMNLQQKFMHTDVHNSIIHSYVPQATLKAQQHTYY</sequence>